<dbReference type="EMBL" id="ADLT01000029">
    <property type="protein sequence ID" value="EHO63029.1"/>
    <property type="molecule type" value="Genomic_DNA"/>
</dbReference>
<dbReference type="STRING" id="742743.HMPREF9453_01016"/>
<name>H1D078_9FIRM</name>
<evidence type="ECO:0000313" key="2">
    <source>
        <dbReference type="Proteomes" id="UP000003277"/>
    </source>
</evidence>
<evidence type="ECO:0000313" key="1">
    <source>
        <dbReference type="EMBL" id="EHO63029.1"/>
    </source>
</evidence>
<accession>H1D078</accession>
<comment type="caution">
    <text evidence="1">The sequence shown here is derived from an EMBL/GenBank/DDBJ whole genome shotgun (WGS) entry which is preliminary data.</text>
</comment>
<protein>
    <submittedName>
        <fullName evidence="1">Uncharacterized protein</fullName>
    </submittedName>
</protein>
<dbReference type="HOGENOM" id="CLU_1552855_0_0_9"/>
<dbReference type="PATRIC" id="fig|742743.3.peg.1037"/>
<dbReference type="eggNOG" id="ENOG5033E13">
    <property type="taxonomic scope" value="Bacteria"/>
</dbReference>
<proteinExistence type="predicted"/>
<organism evidence="1 2">
    <name type="scientific">Dialister succinatiphilus YIT 11850</name>
    <dbReference type="NCBI Taxonomy" id="742743"/>
    <lineage>
        <taxon>Bacteria</taxon>
        <taxon>Bacillati</taxon>
        <taxon>Bacillota</taxon>
        <taxon>Negativicutes</taxon>
        <taxon>Veillonellales</taxon>
        <taxon>Veillonellaceae</taxon>
        <taxon>Dialister</taxon>
    </lineage>
</organism>
<dbReference type="Proteomes" id="UP000003277">
    <property type="component" value="Unassembled WGS sequence"/>
</dbReference>
<keyword evidence="2" id="KW-1185">Reference proteome</keyword>
<dbReference type="OrthoDB" id="1633744at2"/>
<gene>
    <name evidence="1" type="ORF">HMPREF9453_01016</name>
</gene>
<sequence>MKRASLSPEDQVRSIHFKYEIPEDRVQAALDRGFRFGDVDQAALLSCLSEASMEDILAMRKDDPWGVIKKKLGLTAAVYEKTYLLHRAERLERFYGISAQRALTLLEEGYSNHWIRLAYLLEQHTGVKTEDIVHSRKKSEKWKPWAERVLHVSPEDFTAWIAETRNPSLAKKQ</sequence>
<dbReference type="RefSeq" id="WP_008859511.1">
    <property type="nucleotide sequence ID" value="NZ_JH591187.1"/>
</dbReference>
<reference evidence="1 2" key="1">
    <citation type="submission" date="2011-11" db="EMBL/GenBank/DDBJ databases">
        <title>The Genome Sequence of Dialister succinatiphilus YIT 11850.</title>
        <authorList>
            <consortium name="The Broad Institute Genome Sequencing Platform"/>
            <person name="Earl A."/>
            <person name="Ward D."/>
            <person name="Feldgarden M."/>
            <person name="Gevers D."/>
            <person name="Morotomi M."/>
            <person name="Young S.K."/>
            <person name="Zeng Q."/>
            <person name="Gargeya S."/>
            <person name="Fitzgerald M."/>
            <person name="Haas B."/>
            <person name="Abouelleil A."/>
            <person name="Alvarado L."/>
            <person name="Arachchi H.M."/>
            <person name="Berlin A."/>
            <person name="Brown A."/>
            <person name="Chapman S.B."/>
            <person name="Dunbar C."/>
            <person name="Gearin G."/>
            <person name="Goldberg J."/>
            <person name="Griggs A."/>
            <person name="Gujja S."/>
            <person name="Heiman D."/>
            <person name="Howarth C."/>
            <person name="Lui A."/>
            <person name="MacDonald P.J.P."/>
            <person name="Montmayeur A."/>
            <person name="Murphy C."/>
            <person name="Neiman D."/>
            <person name="Pearson M."/>
            <person name="Priest M."/>
            <person name="Roberts A."/>
            <person name="Saif S."/>
            <person name="Shea T."/>
            <person name="Sisk P."/>
            <person name="Stolte C."/>
            <person name="Sykes S."/>
            <person name="Wortman J."/>
            <person name="Nusbaum C."/>
            <person name="Birren B."/>
        </authorList>
    </citation>
    <scope>NUCLEOTIDE SEQUENCE [LARGE SCALE GENOMIC DNA]</scope>
    <source>
        <strain evidence="1 2">YIT 11850</strain>
    </source>
</reference>
<dbReference type="AlphaFoldDB" id="H1D078"/>